<gene>
    <name evidence="2" type="ORF">METZ01_LOCUS226631</name>
</gene>
<dbReference type="EMBL" id="UINC01055188">
    <property type="protein sequence ID" value="SVB73777.1"/>
    <property type="molecule type" value="Genomic_DNA"/>
</dbReference>
<dbReference type="AlphaFoldDB" id="A0A382GGL0"/>
<protein>
    <submittedName>
        <fullName evidence="2">Uncharacterized protein</fullName>
    </submittedName>
</protein>
<keyword evidence="1" id="KW-0812">Transmembrane</keyword>
<reference evidence="2" key="1">
    <citation type="submission" date="2018-05" db="EMBL/GenBank/DDBJ databases">
        <authorList>
            <person name="Lanie J.A."/>
            <person name="Ng W.-L."/>
            <person name="Kazmierczak K.M."/>
            <person name="Andrzejewski T.M."/>
            <person name="Davidsen T.M."/>
            <person name="Wayne K.J."/>
            <person name="Tettelin H."/>
            <person name="Glass J.I."/>
            <person name="Rusch D."/>
            <person name="Podicherti R."/>
            <person name="Tsui H.-C.T."/>
            <person name="Winkler M.E."/>
        </authorList>
    </citation>
    <scope>NUCLEOTIDE SEQUENCE</scope>
</reference>
<keyword evidence="1" id="KW-0472">Membrane</keyword>
<evidence type="ECO:0000313" key="2">
    <source>
        <dbReference type="EMBL" id="SVB73777.1"/>
    </source>
</evidence>
<accession>A0A382GGL0</accession>
<evidence type="ECO:0000256" key="1">
    <source>
        <dbReference type="SAM" id="Phobius"/>
    </source>
</evidence>
<feature type="transmembrane region" description="Helical" evidence="1">
    <location>
        <begin position="6"/>
        <end position="26"/>
    </location>
</feature>
<sequence>YFETLGGIIFCIFVVVYLVEIIATWIRRKII</sequence>
<keyword evidence="1" id="KW-1133">Transmembrane helix</keyword>
<feature type="non-terminal residue" evidence="2">
    <location>
        <position position="1"/>
    </location>
</feature>
<organism evidence="2">
    <name type="scientific">marine metagenome</name>
    <dbReference type="NCBI Taxonomy" id="408172"/>
    <lineage>
        <taxon>unclassified sequences</taxon>
        <taxon>metagenomes</taxon>
        <taxon>ecological metagenomes</taxon>
    </lineage>
</organism>
<name>A0A382GGL0_9ZZZZ</name>
<proteinExistence type="predicted"/>